<evidence type="ECO:0000313" key="2">
    <source>
        <dbReference type="Proteomes" id="UP000299102"/>
    </source>
</evidence>
<sequence length="306" mass="34827">MQWSRCTFRLEVKVPVAHTPYISLLHLSSNILFLSEAGKALVTPLVVVGIRIKNVSGIGIESEVEIEIDMDRYKRRRNSFYIHAGGAAGVDYVGYVDYATAKDRTTPAGPATYGINCGIRLSEQLNFKYPNNYSKFITYLSTRLVTLLVSGVPRGDCSGTRPRGRRGPIYKLLKQSFDFENNIDFIKYVHLGPDDTAAVSDQTPLTFTRRADLPRSFRAQPPISRDDARVRPYSLKIGFSKNDENKRNNKQRIDESKSGIINLYRNRMWILFMLDRARELGRGQRPPVRLRTGQRYSLNGGRPIYI</sequence>
<name>A0A4C1W2M8_EUMVA</name>
<organism evidence="1 2">
    <name type="scientific">Eumeta variegata</name>
    <name type="common">Bagworm moth</name>
    <name type="synonym">Eumeta japonica</name>
    <dbReference type="NCBI Taxonomy" id="151549"/>
    <lineage>
        <taxon>Eukaryota</taxon>
        <taxon>Metazoa</taxon>
        <taxon>Ecdysozoa</taxon>
        <taxon>Arthropoda</taxon>
        <taxon>Hexapoda</taxon>
        <taxon>Insecta</taxon>
        <taxon>Pterygota</taxon>
        <taxon>Neoptera</taxon>
        <taxon>Endopterygota</taxon>
        <taxon>Lepidoptera</taxon>
        <taxon>Glossata</taxon>
        <taxon>Ditrysia</taxon>
        <taxon>Tineoidea</taxon>
        <taxon>Psychidae</taxon>
        <taxon>Oiketicinae</taxon>
        <taxon>Eumeta</taxon>
    </lineage>
</organism>
<proteinExistence type="predicted"/>
<dbReference type="AlphaFoldDB" id="A0A4C1W2M8"/>
<accession>A0A4C1W2M8</accession>
<dbReference type="EMBL" id="BGZK01000467">
    <property type="protein sequence ID" value="GBP45293.1"/>
    <property type="molecule type" value="Genomic_DNA"/>
</dbReference>
<protein>
    <submittedName>
        <fullName evidence="1">Uncharacterized protein</fullName>
    </submittedName>
</protein>
<gene>
    <name evidence="1" type="ORF">EVAR_29041_1</name>
</gene>
<dbReference type="Proteomes" id="UP000299102">
    <property type="component" value="Unassembled WGS sequence"/>
</dbReference>
<evidence type="ECO:0000313" key="1">
    <source>
        <dbReference type="EMBL" id="GBP45293.1"/>
    </source>
</evidence>
<comment type="caution">
    <text evidence="1">The sequence shown here is derived from an EMBL/GenBank/DDBJ whole genome shotgun (WGS) entry which is preliminary data.</text>
</comment>
<reference evidence="1 2" key="1">
    <citation type="journal article" date="2019" name="Commun. Biol.">
        <title>The bagworm genome reveals a unique fibroin gene that provides high tensile strength.</title>
        <authorList>
            <person name="Kono N."/>
            <person name="Nakamura H."/>
            <person name="Ohtoshi R."/>
            <person name="Tomita M."/>
            <person name="Numata K."/>
            <person name="Arakawa K."/>
        </authorList>
    </citation>
    <scope>NUCLEOTIDE SEQUENCE [LARGE SCALE GENOMIC DNA]</scope>
</reference>
<keyword evidence="2" id="KW-1185">Reference proteome</keyword>